<keyword evidence="7" id="KW-1005">Bacterial flagellum biogenesis</keyword>
<evidence type="ECO:0000256" key="2">
    <source>
        <dbReference type="ARBA" id="ARBA00008835"/>
    </source>
</evidence>
<dbReference type="EMBL" id="JBHTLT010000016">
    <property type="protein sequence ID" value="MFD1204166.1"/>
    <property type="molecule type" value="Genomic_DNA"/>
</dbReference>
<evidence type="ECO:0000256" key="1">
    <source>
        <dbReference type="ARBA" id="ARBA00004651"/>
    </source>
</evidence>
<evidence type="ECO:0000313" key="9">
    <source>
        <dbReference type="Proteomes" id="UP001597231"/>
    </source>
</evidence>
<dbReference type="InterPro" id="IPR006301">
    <property type="entry name" value="FlhA"/>
</dbReference>
<accession>A0ABW3TTR9</accession>
<keyword evidence="9" id="KW-1185">Reference proteome</keyword>
<dbReference type="InterPro" id="IPR001712">
    <property type="entry name" value="T3SS_FHIPEP"/>
</dbReference>
<feature type="transmembrane region" description="Helical" evidence="7">
    <location>
        <begin position="52"/>
        <end position="72"/>
    </location>
</feature>
<keyword evidence="3 7" id="KW-1003">Cell membrane</keyword>
<dbReference type="Proteomes" id="UP001597231">
    <property type="component" value="Unassembled WGS sequence"/>
</dbReference>
<dbReference type="Gene3D" id="1.10.8.540">
    <property type="entry name" value="FHIPEP family, domain 3"/>
    <property type="match status" value="1"/>
</dbReference>
<evidence type="ECO:0000256" key="7">
    <source>
        <dbReference type="RuleBase" id="RU364093"/>
    </source>
</evidence>
<evidence type="ECO:0000256" key="5">
    <source>
        <dbReference type="ARBA" id="ARBA00022989"/>
    </source>
</evidence>
<dbReference type="PIRSF" id="PIRSF005419">
    <property type="entry name" value="FlhA"/>
    <property type="match status" value="1"/>
</dbReference>
<protein>
    <recommendedName>
        <fullName evidence="7">Flagellar biosynthesis protein FlhA</fullName>
    </recommendedName>
</protein>
<organism evidence="8 9">
    <name type="scientific">Sporosarcina contaminans</name>
    <dbReference type="NCBI Taxonomy" id="633403"/>
    <lineage>
        <taxon>Bacteria</taxon>
        <taxon>Bacillati</taxon>
        <taxon>Bacillota</taxon>
        <taxon>Bacilli</taxon>
        <taxon>Bacillales</taxon>
        <taxon>Caryophanaceae</taxon>
        <taxon>Sporosarcina</taxon>
    </lineage>
</organism>
<sequence>MQFKDIGVLAAVIMIVAMLVIPLPPWLLSFLIIINITLALLVLLTSMNMQEALQFSIFPSLLLLLTLFRLGLNVSTTRAILSQGDAGGVVDTFGTFVTGGNVVVGLVVFVILIIIQFIVITKGSERVSEVAARFTLDAMPGKQMSIDADLNAGMISEAEARMRREKVSNEADFYGAMDGATKFVKGDAIAGIIIVIINLLVGMIIGVVQMGLPFAEAATRFSQLTVGDGIVSQIPALLISTATGIVVTRAASEGNLGSDITKQLLGQPKLLYVAAATVFLLGLFTPINDILTIPIALALAAGAYVMSKKPVEDPEELLEMEEEVETEGMKSPENVVNLLNVDPIEFEFGYGLIPLVDAQQGGDLLDRVVMIRRQLALELGLVIPVVRIRDNIQLQPNEYRIKIKGNELSRGELLLDHYLAMSPSDDDTIVGIDTVEPSFGLPAKWITEDVKEDAEILGYTVVDPPSVVSTHLTEVIRANAAELLGRQETKQLIDHVHETYPILVDELTPTPLSIGEIQKVLAKLLSENVSIRNLPIIFETLADYSKYTSDVDLLTEYVRQSLARQITNHYASNGESLKVLTVSGKIEKLIADNIQQTEQGNFLSIDPANSQEILESIAREVERVALMEQSPVILCSPAIRMYLRQITERYFPQIPILSYNELEASIEVQSVGVVDI</sequence>
<reference evidence="9" key="1">
    <citation type="journal article" date="2019" name="Int. J. Syst. Evol. Microbiol.">
        <title>The Global Catalogue of Microorganisms (GCM) 10K type strain sequencing project: providing services to taxonomists for standard genome sequencing and annotation.</title>
        <authorList>
            <consortium name="The Broad Institute Genomics Platform"/>
            <consortium name="The Broad Institute Genome Sequencing Center for Infectious Disease"/>
            <person name="Wu L."/>
            <person name="Ma J."/>
        </authorList>
    </citation>
    <scope>NUCLEOTIDE SEQUENCE [LARGE SCALE GENOMIC DNA]</scope>
    <source>
        <strain evidence="9">CCUG 53915</strain>
    </source>
</reference>
<dbReference type="PROSITE" id="PS00994">
    <property type="entry name" value="FHIPEP"/>
    <property type="match status" value="1"/>
</dbReference>
<gene>
    <name evidence="7 8" type="primary">flhA</name>
    <name evidence="8" type="ORF">ACFQ38_03335</name>
</gene>
<name>A0ABW3TTR9_9BACL</name>
<dbReference type="Gene3D" id="3.40.30.60">
    <property type="entry name" value="FHIPEP family, domain 1"/>
    <property type="match status" value="1"/>
</dbReference>
<comment type="similarity">
    <text evidence="2 7">Belongs to the FHIPEP (flagella/HR/invasion proteins export pore) family.</text>
</comment>
<dbReference type="PANTHER" id="PTHR30161">
    <property type="entry name" value="FLAGELLAR EXPORT PROTEIN, MEMBRANE FLHA SUBUNIT-RELATED"/>
    <property type="match status" value="1"/>
</dbReference>
<comment type="subcellular location">
    <subcellularLocation>
        <location evidence="1 7">Cell membrane</location>
        <topology evidence="1 7">Multi-pass membrane protein</topology>
    </subcellularLocation>
</comment>
<feature type="transmembrane region" description="Helical" evidence="7">
    <location>
        <begin position="188"/>
        <end position="210"/>
    </location>
</feature>
<keyword evidence="8" id="KW-0282">Flagellum</keyword>
<feature type="transmembrane region" description="Helical" evidence="7">
    <location>
        <begin position="270"/>
        <end position="287"/>
    </location>
</feature>
<dbReference type="Gene3D" id="3.40.50.12790">
    <property type="entry name" value="FHIPEP family, domain 4"/>
    <property type="match status" value="1"/>
</dbReference>
<evidence type="ECO:0000313" key="8">
    <source>
        <dbReference type="EMBL" id="MFD1204166.1"/>
    </source>
</evidence>
<evidence type="ECO:0000256" key="3">
    <source>
        <dbReference type="ARBA" id="ARBA00022475"/>
    </source>
</evidence>
<keyword evidence="6 7" id="KW-0472">Membrane</keyword>
<keyword evidence="8" id="KW-0966">Cell projection</keyword>
<keyword evidence="4 7" id="KW-0812">Transmembrane</keyword>
<dbReference type="PANTHER" id="PTHR30161:SF1">
    <property type="entry name" value="FLAGELLAR BIOSYNTHESIS PROTEIN FLHA-RELATED"/>
    <property type="match status" value="1"/>
</dbReference>
<dbReference type="InterPro" id="IPR042193">
    <property type="entry name" value="FHIPEP_3"/>
</dbReference>
<keyword evidence="7" id="KW-0813">Transport</keyword>
<dbReference type="NCBIfam" id="TIGR01398">
    <property type="entry name" value="FlhA"/>
    <property type="match status" value="1"/>
</dbReference>
<feature type="transmembrane region" description="Helical" evidence="7">
    <location>
        <begin position="5"/>
        <end position="21"/>
    </location>
</feature>
<evidence type="ECO:0000256" key="6">
    <source>
        <dbReference type="ARBA" id="ARBA00023136"/>
    </source>
</evidence>
<dbReference type="InterPro" id="IPR025505">
    <property type="entry name" value="FHIPEP_CS"/>
</dbReference>
<dbReference type="InterPro" id="IPR042196">
    <property type="entry name" value="FHIPEP_4"/>
</dbReference>
<keyword evidence="7" id="KW-0653">Protein transport</keyword>
<feature type="transmembrane region" description="Helical" evidence="7">
    <location>
        <begin position="92"/>
        <end position="119"/>
    </location>
</feature>
<evidence type="ECO:0000256" key="4">
    <source>
        <dbReference type="ARBA" id="ARBA00022692"/>
    </source>
</evidence>
<comment type="function">
    <text evidence="7">Required for formation of the rod structure of the flagellar apparatus. Together with FliI and FliH, may constitute the export apparatus of flagellin.</text>
</comment>
<dbReference type="PRINTS" id="PR00949">
    <property type="entry name" value="TYPE3IMAPROT"/>
</dbReference>
<keyword evidence="5 7" id="KW-1133">Transmembrane helix</keyword>
<keyword evidence="8" id="KW-0969">Cilium</keyword>
<dbReference type="Pfam" id="PF00771">
    <property type="entry name" value="FHIPEP"/>
    <property type="match status" value="1"/>
</dbReference>
<dbReference type="RefSeq" id="WP_381479785.1">
    <property type="nucleotide sequence ID" value="NZ_JBHTLT010000016.1"/>
</dbReference>
<keyword evidence="7" id="KW-1006">Bacterial flagellum protein export</keyword>
<comment type="caution">
    <text evidence="8">The sequence shown here is derived from an EMBL/GenBank/DDBJ whole genome shotgun (WGS) entry which is preliminary data.</text>
</comment>
<dbReference type="InterPro" id="IPR042194">
    <property type="entry name" value="FHIPEP_1"/>
</dbReference>
<feature type="transmembrane region" description="Helical" evidence="7">
    <location>
        <begin position="230"/>
        <end position="250"/>
    </location>
</feature>
<proteinExistence type="inferred from homology"/>
<feature type="transmembrane region" description="Helical" evidence="7">
    <location>
        <begin position="27"/>
        <end position="45"/>
    </location>
</feature>